<dbReference type="InterPro" id="IPR010640">
    <property type="entry name" value="Low_temperature_requirement_A"/>
</dbReference>
<feature type="transmembrane region" description="Helical" evidence="1">
    <location>
        <begin position="271"/>
        <end position="291"/>
    </location>
</feature>
<dbReference type="OrthoDB" id="7698234at2"/>
<feature type="transmembrane region" description="Helical" evidence="1">
    <location>
        <begin position="77"/>
        <end position="94"/>
    </location>
</feature>
<dbReference type="AlphaFoldDB" id="A0A5N6S3K7"/>
<feature type="transmembrane region" description="Helical" evidence="1">
    <location>
        <begin position="106"/>
        <end position="129"/>
    </location>
</feature>
<feature type="transmembrane region" description="Helical" evidence="1">
    <location>
        <begin position="303"/>
        <end position="323"/>
    </location>
</feature>
<dbReference type="PANTHER" id="PTHR36840">
    <property type="entry name" value="BLL5714 PROTEIN"/>
    <property type="match status" value="1"/>
</dbReference>
<evidence type="ECO:0000256" key="1">
    <source>
        <dbReference type="SAM" id="Phobius"/>
    </source>
</evidence>
<accession>A0A5N6S3K7</accession>
<proteinExistence type="predicted"/>
<dbReference type="EMBL" id="QDAG01000005">
    <property type="protein sequence ID" value="KAE8128502.1"/>
    <property type="molecule type" value="Genomic_DNA"/>
</dbReference>
<organism evidence="2 3">
    <name type="scientific">Bifidobacterium tibiigranuli</name>
    <dbReference type="NCBI Taxonomy" id="2172043"/>
    <lineage>
        <taxon>Bacteria</taxon>
        <taxon>Bacillati</taxon>
        <taxon>Actinomycetota</taxon>
        <taxon>Actinomycetes</taxon>
        <taxon>Bifidobacteriales</taxon>
        <taxon>Bifidobacteriaceae</taxon>
        <taxon>Bifidobacterium</taxon>
    </lineage>
</organism>
<comment type="caution">
    <text evidence="2">The sequence shown here is derived from an EMBL/GenBank/DDBJ whole genome shotgun (WGS) entry which is preliminary data.</text>
</comment>
<feature type="transmembrane region" description="Helical" evidence="1">
    <location>
        <begin position="335"/>
        <end position="368"/>
    </location>
</feature>
<dbReference type="Proteomes" id="UP000325415">
    <property type="component" value="Unassembled WGS sequence"/>
</dbReference>
<feature type="transmembrane region" description="Helical" evidence="1">
    <location>
        <begin position="44"/>
        <end position="62"/>
    </location>
</feature>
<feature type="transmembrane region" description="Helical" evidence="1">
    <location>
        <begin position="204"/>
        <end position="223"/>
    </location>
</feature>
<sequence>MVPRDPSEQHRASSPLELFFDLVFVVAVSFSSQTLHHMEADGQLGAGVLGYLMVFFAIWWAWMNFTWFATAFDTDDWLYRLMTIVQMAGALVLASGTAPAMERHDFTIVTIGYVIMRLALVAQWLRAAISNAGLPRLRATALRYVGGVTVVQSLWVARLFLPEQAGFAAFFILVAGEIAVPIWAESRTPTTWNAHHVAERYGLFTLILLGESVLASANSMLAAIEEGHDIPSLIAIAVAGLIIAAGMWWLYFAHEHHEHFSGLRSSLSFGYFHYVIFAAAGAFSAGIEVAIGSAAEHGAIPSFAAATLTIPVALFMICVWAISLRHVLRPAASGAVLVGVVIVLAATALPGVESVLVCAAGIVVAVIATEIHRHHEVNA</sequence>
<evidence type="ECO:0000313" key="2">
    <source>
        <dbReference type="EMBL" id="KAE8128502.1"/>
    </source>
</evidence>
<feature type="transmembrane region" description="Helical" evidence="1">
    <location>
        <begin position="230"/>
        <end position="251"/>
    </location>
</feature>
<evidence type="ECO:0000313" key="3">
    <source>
        <dbReference type="Proteomes" id="UP000325415"/>
    </source>
</evidence>
<keyword evidence="1" id="KW-1133">Transmembrane helix</keyword>
<dbReference type="Pfam" id="PF06772">
    <property type="entry name" value="LtrA"/>
    <property type="match status" value="1"/>
</dbReference>
<protein>
    <submittedName>
        <fullName evidence="2">Low temperature requirement protein A</fullName>
    </submittedName>
</protein>
<dbReference type="PANTHER" id="PTHR36840:SF1">
    <property type="entry name" value="BLL5714 PROTEIN"/>
    <property type="match status" value="1"/>
</dbReference>
<reference evidence="2 3" key="1">
    <citation type="submission" date="2018-04" db="EMBL/GenBank/DDBJ databases">
        <authorList>
            <person name="Eckel V.P."/>
            <person name="Vogel R.F."/>
        </authorList>
    </citation>
    <scope>NUCLEOTIDE SEQUENCE [LARGE SCALE GENOMIC DNA]</scope>
    <source>
        <strain evidence="3">TMW 2.1764</strain>
    </source>
</reference>
<feature type="transmembrane region" description="Helical" evidence="1">
    <location>
        <begin position="141"/>
        <end position="160"/>
    </location>
</feature>
<keyword evidence="1" id="KW-0812">Transmembrane</keyword>
<gene>
    <name evidence="2" type="ORF">DDE84_06035</name>
</gene>
<keyword evidence="3" id="KW-1185">Reference proteome</keyword>
<keyword evidence="1" id="KW-0472">Membrane</keyword>
<name>A0A5N6S3K7_9BIFI</name>
<feature type="transmembrane region" description="Helical" evidence="1">
    <location>
        <begin position="167"/>
        <end position="184"/>
    </location>
</feature>
<feature type="transmembrane region" description="Helical" evidence="1">
    <location>
        <begin position="12"/>
        <end position="32"/>
    </location>
</feature>